<keyword evidence="17" id="KW-0998">Cell outer membrane</keyword>
<name>A0A0B7HZS1_9FLAO</name>
<sequence length="315" mass="37064">MNTKISNLALVLSLIISQMAISQEVNHQHRLDTILPIIEKIEYNRYGSALSKMFEIDDKDQQGIFRPSEYRPIYLIPFRWTDRMNRQPQNTNPLRGNPPYRDFQDVETKFQVSLKTKVWQDFLGSKGDIWVAFTQQAYWQVYNGELSRPFRELNYEPEIMYLIPLNLSAGGFKWRLTGLSLNHQSNGKEHLYSRSWNRIILMNAFEWGDFMFITRFWRRMSEKKNDNDNPDIIDYVGRAELNVFYMAKRHQILFLTRNNLNFKNNRGFGELTYVHSVGKGGLRLFAQVSTGYGDSLIEYNHKQNTIGVGIMLSSF</sequence>
<feature type="signal peptide" evidence="21">
    <location>
        <begin position="1"/>
        <end position="22"/>
    </location>
</feature>
<evidence type="ECO:0000256" key="21">
    <source>
        <dbReference type="SAM" id="SignalP"/>
    </source>
</evidence>
<evidence type="ECO:0000256" key="12">
    <source>
        <dbReference type="ARBA" id="ARBA00022801"/>
    </source>
</evidence>
<reference evidence="22 23" key="1">
    <citation type="submission" date="2015-01" db="EMBL/GenBank/DDBJ databases">
        <authorList>
            <person name="MANFREDI Pablo"/>
        </authorList>
    </citation>
    <scope>NUCLEOTIDE SEQUENCE [LARGE SCALE GENOMIC DNA]</scope>
    <source>
        <strain evidence="22 23">CcD38</strain>
    </source>
</reference>
<dbReference type="GO" id="GO:0008970">
    <property type="term" value="F:phospholipase A1 activity"/>
    <property type="evidence" value="ECO:0007669"/>
    <property type="project" value="UniProtKB-EC"/>
</dbReference>
<proteinExistence type="inferred from homology"/>
<dbReference type="GO" id="GO:0016042">
    <property type="term" value="P:lipid catabolic process"/>
    <property type="evidence" value="ECO:0007669"/>
    <property type="project" value="UniProtKB-KW"/>
</dbReference>
<evidence type="ECO:0000256" key="11">
    <source>
        <dbReference type="ARBA" id="ARBA00022729"/>
    </source>
</evidence>
<gene>
    <name evidence="22" type="ORF">CCAND38_70010</name>
</gene>
<comment type="subunit">
    <text evidence="5">Homodimer; dimerization is reversible, and the dimeric form is the active one.</text>
</comment>
<dbReference type="PANTHER" id="PTHR40457">
    <property type="entry name" value="PHOSPHOLIPASE A1"/>
    <property type="match status" value="1"/>
</dbReference>
<dbReference type="GO" id="GO:0046872">
    <property type="term" value="F:metal ion binding"/>
    <property type="evidence" value="ECO:0007669"/>
    <property type="project" value="UniProtKB-KW"/>
</dbReference>
<dbReference type="Gene3D" id="2.40.230.10">
    <property type="entry name" value="Phospholipase A1"/>
    <property type="match status" value="1"/>
</dbReference>
<evidence type="ECO:0000256" key="10">
    <source>
        <dbReference type="ARBA" id="ARBA00022723"/>
    </source>
</evidence>
<dbReference type="InterPro" id="IPR036541">
    <property type="entry name" value="PLipase_A1_sf"/>
</dbReference>
<keyword evidence="11 21" id="KW-0732">Signal</keyword>
<dbReference type="RefSeq" id="WP_231550027.1">
    <property type="nucleotide sequence ID" value="NZ_CDOH01000101.1"/>
</dbReference>
<dbReference type="EC" id="3.1.1.32" evidence="6"/>
<feature type="chain" id="PRO_5009757884" description="Phosphatidylcholine 1-acylhydrolase" evidence="21">
    <location>
        <begin position="23"/>
        <end position="315"/>
    </location>
</feature>
<evidence type="ECO:0000313" key="23">
    <source>
        <dbReference type="Proteomes" id="UP000045051"/>
    </source>
</evidence>
<evidence type="ECO:0000256" key="7">
    <source>
        <dbReference type="ARBA" id="ARBA00013278"/>
    </source>
</evidence>
<keyword evidence="15" id="KW-0443">Lipid metabolism</keyword>
<evidence type="ECO:0000256" key="13">
    <source>
        <dbReference type="ARBA" id="ARBA00022837"/>
    </source>
</evidence>
<keyword evidence="14" id="KW-0442">Lipid degradation</keyword>
<evidence type="ECO:0000256" key="14">
    <source>
        <dbReference type="ARBA" id="ARBA00022963"/>
    </source>
</evidence>
<comment type="catalytic activity">
    <reaction evidence="1">
        <text>a 1,2-diacyl-sn-glycero-3-phosphocholine + H2O = a 2-acyl-sn-glycero-3-phosphocholine + a fatty acid + H(+)</text>
        <dbReference type="Rhea" id="RHEA:18689"/>
        <dbReference type="ChEBI" id="CHEBI:15377"/>
        <dbReference type="ChEBI" id="CHEBI:15378"/>
        <dbReference type="ChEBI" id="CHEBI:28868"/>
        <dbReference type="ChEBI" id="CHEBI:57643"/>
        <dbReference type="ChEBI" id="CHEBI:57875"/>
        <dbReference type="EC" id="3.1.1.32"/>
    </reaction>
</comment>
<evidence type="ECO:0000256" key="1">
    <source>
        <dbReference type="ARBA" id="ARBA00000111"/>
    </source>
</evidence>
<dbReference type="GO" id="GO:0009279">
    <property type="term" value="C:cell outer membrane"/>
    <property type="evidence" value="ECO:0007669"/>
    <property type="project" value="UniProtKB-SubCell"/>
</dbReference>
<dbReference type="PRINTS" id="PR01486">
    <property type="entry name" value="PHPHLIPASEA1"/>
</dbReference>
<evidence type="ECO:0000256" key="18">
    <source>
        <dbReference type="ARBA" id="ARBA00032375"/>
    </source>
</evidence>
<comment type="cofactor">
    <cofactor evidence="20">
        <name>Ca(2+)</name>
        <dbReference type="ChEBI" id="CHEBI:29108"/>
    </cofactor>
    <text evidence="20">Binds 1 Ca(2+) ion per monomer.</text>
</comment>
<comment type="subcellular location">
    <subcellularLocation>
        <location evidence="3">Cell outer membrane</location>
        <topology evidence="3">Multi-pass membrane protein</topology>
    </subcellularLocation>
</comment>
<keyword evidence="8" id="KW-1134">Transmembrane beta strand</keyword>
<evidence type="ECO:0000256" key="20">
    <source>
        <dbReference type="PIRSR" id="PIRSR603187-2"/>
    </source>
</evidence>
<keyword evidence="13 20" id="KW-0106">Calcium</keyword>
<feature type="binding site" description="in dimeric form" evidence="20">
    <location>
        <position position="193"/>
    </location>
    <ligand>
        <name>Ca(2+)</name>
        <dbReference type="ChEBI" id="CHEBI:29108"/>
        <label>1</label>
    </ligand>
</feature>
<dbReference type="Proteomes" id="UP000045051">
    <property type="component" value="Unassembled WGS sequence"/>
</dbReference>
<feature type="active site" description="Proton acceptor" evidence="19">
    <location>
        <position position="183"/>
    </location>
</feature>
<evidence type="ECO:0000256" key="9">
    <source>
        <dbReference type="ARBA" id="ARBA00022692"/>
    </source>
</evidence>
<accession>A0A0B7HZS1</accession>
<feature type="binding site" description="in dimeric form" evidence="20">
    <location>
        <position position="228"/>
    </location>
    <ligand>
        <name>Ca(2+)</name>
        <dbReference type="ChEBI" id="CHEBI:29108"/>
        <label>1</label>
    </ligand>
</feature>
<comment type="similarity">
    <text evidence="4">Belongs to the phospholipase A1 family.</text>
</comment>
<evidence type="ECO:0000256" key="3">
    <source>
        <dbReference type="ARBA" id="ARBA00004571"/>
    </source>
</evidence>
<keyword evidence="10 20" id="KW-0479">Metal-binding</keyword>
<dbReference type="InterPro" id="IPR003187">
    <property type="entry name" value="PLipase_A1"/>
</dbReference>
<evidence type="ECO:0000256" key="15">
    <source>
        <dbReference type="ARBA" id="ARBA00023098"/>
    </source>
</evidence>
<dbReference type="PANTHER" id="PTHR40457:SF1">
    <property type="entry name" value="PHOSPHOLIPASE A1"/>
    <property type="match status" value="1"/>
</dbReference>
<dbReference type="EMBL" id="CDOI01000184">
    <property type="protein sequence ID" value="CEN48910.1"/>
    <property type="molecule type" value="Genomic_DNA"/>
</dbReference>
<keyword evidence="16" id="KW-0472">Membrane</keyword>
<evidence type="ECO:0000256" key="19">
    <source>
        <dbReference type="PIRSR" id="PIRSR603187-1"/>
    </source>
</evidence>
<protein>
    <recommendedName>
        <fullName evidence="18">Phosphatidylcholine 1-acylhydrolase</fullName>
        <ecNumber evidence="6">3.1.1.32</ecNumber>
        <ecNumber evidence="7">3.1.1.4</ecNumber>
    </recommendedName>
</protein>
<dbReference type="EC" id="3.1.1.4" evidence="7"/>
<dbReference type="SUPFAM" id="SSF56931">
    <property type="entry name" value="Outer membrane phospholipase A (OMPLA)"/>
    <property type="match status" value="1"/>
</dbReference>
<keyword evidence="12 22" id="KW-0378">Hydrolase</keyword>
<feature type="binding site" description="in dimeric form" evidence="20">
    <location>
        <position position="147"/>
    </location>
    <ligand>
        <name>Ca(2+)</name>
        <dbReference type="ChEBI" id="CHEBI:29108"/>
        <label>1</label>
    </ligand>
</feature>
<feature type="active site" description="Nucleophile" evidence="19">
    <location>
        <position position="185"/>
    </location>
</feature>
<dbReference type="AlphaFoldDB" id="A0A0B7HZS1"/>
<evidence type="ECO:0000256" key="8">
    <source>
        <dbReference type="ARBA" id="ARBA00022452"/>
    </source>
</evidence>
<organism evidence="22 23">
    <name type="scientific">Capnocytophaga canis</name>
    <dbReference type="NCBI Taxonomy" id="1848903"/>
    <lineage>
        <taxon>Bacteria</taxon>
        <taxon>Pseudomonadati</taxon>
        <taxon>Bacteroidota</taxon>
        <taxon>Flavobacteriia</taxon>
        <taxon>Flavobacteriales</taxon>
        <taxon>Flavobacteriaceae</taxon>
        <taxon>Capnocytophaga</taxon>
    </lineage>
</organism>
<keyword evidence="9" id="KW-0812">Transmembrane</keyword>
<evidence type="ECO:0000256" key="2">
    <source>
        <dbReference type="ARBA" id="ARBA00001604"/>
    </source>
</evidence>
<evidence type="ECO:0000256" key="17">
    <source>
        <dbReference type="ARBA" id="ARBA00023237"/>
    </source>
</evidence>
<keyword evidence="23" id="KW-1185">Reference proteome</keyword>
<comment type="catalytic activity">
    <reaction evidence="2">
        <text>a 1,2-diacyl-sn-glycero-3-phosphocholine + H2O = a 1-acyl-sn-glycero-3-phosphocholine + a fatty acid + H(+)</text>
        <dbReference type="Rhea" id="RHEA:15801"/>
        <dbReference type="ChEBI" id="CHEBI:15377"/>
        <dbReference type="ChEBI" id="CHEBI:15378"/>
        <dbReference type="ChEBI" id="CHEBI:28868"/>
        <dbReference type="ChEBI" id="CHEBI:57643"/>
        <dbReference type="ChEBI" id="CHEBI:58168"/>
        <dbReference type="EC" id="3.1.1.4"/>
    </reaction>
</comment>
<dbReference type="GO" id="GO:0004623">
    <property type="term" value="F:phospholipase A2 activity"/>
    <property type="evidence" value="ECO:0007669"/>
    <property type="project" value="UniProtKB-EC"/>
</dbReference>
<evidence type="ECO:0000256" key="6">
    <source>
        <dbReference type="ARBA" id="ARBA00013179"/>
    </source>
</evidence>
<dbReference type="Pfam" id="PF02253">
    <property type="entry name" value="PLA1"/>
    <property type="match status" value="1"/>
</dbReference>
<evidence type="ECO:0000313" key="22">
    <source>
        <dbReference type="EMBL" id="CEN48910.1"/>
    </source>
</evidence>
<evidence type="ECO:0000256" key="4">
    <source>
        <dbReference type="ARBA" id="ARBA00010525"/>
    </source>
</evidence>
<evidence type="ECO:0000256" key="16">
    <source>
        <dbReference type="ARBA" id="ARBA00023136"/>
    </source>
</evidence>
<evidence type="ECO:0000256" key="5">
    <source>
        <dbReference type="ARBA" id="ARBA00011702"/>
    </source>
</evidence>